<dbReference type="InterPro" id="IPR056145">
    <property type="entry name" value="DUF7728"/>
</dbReference>
<evidence type="ECO:0000259" key="4">
    <source>
        <dbReference type="Pfam" id="PF24854"/>
    </source>
</evidence>
<protein>
    <submittedName>
        <fullName evidence="5">Alcohol dehydrogenase superfamily, zinc-containing</fullName>
    </submittedName>
</protein>
<evidence type="ECO:0000256" key="2">
    <source>
        <dbReference type="SAM" id="Phobius"/>
    </source>
</evidence>
<keyword evidence="2" id="KW-0812">Transmembrane</keyword>
<organism evidence="5 6">
    <name type="scientific">Purpureocillium lavendulum</name>
    <dbReference type="NCBI Taxonomy" id="1247861"/>
    <lineage>
        <taxon>Eukaryota</taxon>
        <taxon>Fungi</taxon>
        <taxon>Dikarya</taxon>
        <taxon>Ascomycota</taxon>
        <taxon>Pezizomycotina</taxon>
        <taxon>Sordariomycetes</taxon>
        <taxon>Hypocreomycetidae</taxon>
        <taxon>Hypocreales</taxon>
        <taxon>Ophiocordycipitaceae</taxon>
        <taxon>Purpureocillium</taxon>
    </lineage>
</organism>
<feature type="domain" description="DUF7728" evidence="4">
    <location>
        <begin position="55"/>
        <end position="171"/>
    </location>
</feature>
<keyword evidence="6" id="KW-1185">Reference proteome</keyword>
<dbReference type="Proteomes" id="UP001163105">
    <property type="component" value="Unassembled WGS sequence"/>
</dbReference>
<evidence type="ECO:0000256" key="1">
    <source>
        <dbReference type="SAM" id="MobiDB-lite"/>
    </source>
</evidence>
<keyword evidence="2" id="KW-0472">Membrane</keyword>
<feature type="compositionally biased region" description="Basic residues" evidence="1">
    <location>
        <begin position="199"/>
        <end position="217"/>
    </location>
</feature>
<reference evidence="5" key="1">
    <citation type="submission" date="2023-01" db="EMBL/GenBank/DDBJ databases">
        <title>The growth and conidiation of Purpureocillium lavendulum are regulated by nitrogen source and histone H3K14 acetylation.</title>
        <authorList>
            <person name="Tang P."/>
            <person name="Han J."/>
            <person name="Zhang C."/>
            <person name="Tang P."/>
            <person name="Qi F."/>
            <person name="Zhang K."/>
            <person name="Liang L."/>
        </authorList>
    </citation>
    <scope>NUCLEOTIDE SEQUENCE</scope>
    <source>
        <strain evidence="5">YMF1.00683</strain>
    </source>
</reference>
<proteinExistence type="predicted"/>
<keyword evidence="2" id="KW-1133">Transmembrane helix</keyword>
<gene>
    <name evidence="5" type="ORF">O9K51_02348</name>
</gene>
<dbReference type="Pfam" id="PF24854">
    <property type="entry name" value="DUF7728"/>
    <property type="match status" value="1"/>
</dbReference>
<feature type="region of interest" description="Disordered" evidence="1">
    <location>
        <begin position="309"/>
        <end position="343"/>
    </location>
</feature>
<feature type="chain" id="PRO_5044230298" evidence="3">
    <location>
        <begin position="25"/>
        <end position="343"/>
    </location>
</feature>
<dbReference type="PANTHER" id="PTHR40622:SF1">
    <property type="match status" value="1"/>
</dbReference>
<comment type="caution">
    <text evidence="5">The sequence shown here is derived from an EMBL/GenBank/DDBJ whole genome shotgun (WGS) entry which is preliminary data.</text>
</comment>
<keyword evidence="3" id="KW-0732">Signal</keyword>
<name>A0AB34G0Z9_9HYPO</name>
<dbReference type="EMBL" id="JAQHRD010000002">
    <property type="protein sequence ID" value="KAJ6443955.1"/>
    <property type="molecule type" value="Genomic_DNA"/>
</dbReference>
<feature type="region of interest" description="Disordered" evidence="1">
    <location>
        <begin position="199"/>
        <end position="251"/>
    </location>
</feature>
<feature type="compositionally biased region" description="Basic and acidic residues" evidence="1">
    <location>
        <begin position="316"/>
        <end position="343"/>
    </location>
</feature>
<accession>A0AB34G0Z9</accession>
<evidence type="ECO:0000313" key="5">
    <source>
        <dbReference type="EMBL" id="KAJ6443955.1"/>
    </source>
</evidence>
<evidence type="ECO:0000313" key="6">
    <source>
        <dbReference type="Proteomes" id="UP001163105"/>
    </source>
</evidence>
<feature type="compositionally biased region" description="Basic residues" evidence="1">
    <location>
        <begin position="234"/>
        <end position="251"/>
    </location>
</feature>
<sequence length="343" mass="37297">MQLKPLAFAAAAAAMLIVPETSEAGEDIFKALPIQADTLAVPTSALSQTVKVPCSQCKGKDSQLKLDFNVEGGSRLMLNGFELYPTADPWNGDLSAVVAQANGQEKEQRLGYSLSIEPEAVDLDLHLQLINTELRVIEVGSRFVEGVPTVKVQLIKAADGEIAIANVALIDSPVSGCSTMLCRARQQVEEMLRTLKGFKGKGCGRHRNKGHPHHPGAKHNGDAHGSGVAPPHGGRPHHRPHPPHHHLRPHHHDWRKLMKNVASHIFLPVLMGITAGVGVAVCAMVLCSVIVKVTRLATCRRAGARCCRRRQSVPRQDSDIEKVGLMEESHEEPPPQYRDDESK</sequence>
<feature type="transmembrane region" description="Helical" evidence="2">
    <location>
        <begin position="265"/>
        <end position="291"/>
    </location>
</feature>
<dbReference type="AlphaFoldDB" id="A0AB34G0Z9"/>
<evidence type="ECO:0000256" key="3">
    <source>
        <dbReference type="SAM" id="SignalP"/>
    </source>
</evidence>
<dbReference type="PANTHER" id="PTHR40622">
    <property type="match status" value="1"/>
</dbReference>
<feature type="signal peptide" evidence="3">
    <location>
        <begin position="1"/>
        <end position="24"/>
    </location>
</feature>